<dbReference type="PANTHER" id="PTHR42718:SF46">
    <property type="entry name" value="BLR6921 PROTEIN"/>
    <property type="match status" value="1"/>
</dbReference>
<feature type="transmembrane region" description="Helical" evidence="8">
    <location>
        <begin position="287"/>
        <end position="306"/>
    </location>
</feature>
<feature type="transmembrane region" description="Helical" evidence="8">
    <location>
        <begin position="383"/>
        <end position="403"/>
    </location>
</feature>
<dbReference type="Gene3D" id="1.20.1250.20">
    <property type="entry name" value="MFS general substrate transporter like domains"/>
    <property type="match status" value="1"/>
</dbReference>
<evidence type="ECO:0000256" key="4">
    <source>
        <dbReference type="ARBA" id="ARBA00022692"/>
    </source>
</evidence>
<evidence type="ECO:0000256" key="3">
    <source>
        <dbReference type="ARBA" id="ARBA00022475"/>
    </source>
</evidence>
<evidence type="ECO:0000256" key="2">
    <source>
        <dbReference type="ARBA" id="ARBA00022448"/>
    </source>
</evidence>
<keyword evidence="4 8" id="KW-0812">Transmembrane</keyword>
<dbReference type="OrthoDB" id="9807274at2"/>
<feature type="transmembrane region" description="Helical" evidence="8">
    <location>
        <begin position="326"/>
        <end position="344"/>
    </location>
</feature>
<dbReference type="CDD" id="cd17321">
    <property type="entry name" value="MFS_MMR_MDR_like"/>
    <property type="match status" value="1"/>
</dbReference>
<dbReference type="RefSeq" id="WP_058945054.1">
    <property type="nucleotide sequence ID" value="NZ_LNSV01000121.1"/>
</dbReference>
<feature type="transmembrane region" description="Helical" evidence="8">
    <location>
        <begin position="183"/>
        <end position="201"/>
    </location>
</feature>
<dbReference type="GO" id="GO:0022857">
    <property type="term" value="F:transmembrane transporter activity"/>
    <property type="evidence" value="ECO:0007669"/>
    <property type="project" value="InterPro"/>
</dbReference>
<feature type="transmembrane region" description="Helical" evidence="8">
    <location>
        <begin position="96"/>
        <end position="116"/>
    </location>
</feature>
<dbReference type="PANTHER" id="PTHR42718">
    <property type="entry name" value="MAJOR FACILITATOR SUPERFAMILY MULTIDRUG TRANSPORTER MFSC"/>
    <property type="match status" value="1"/>
</dbReference>
<dbReference type="InterPro" id="IPR020846">
    <property type="entry name" value="MFS_dom"/>
</dbReference>
<keyword evidence="5 8" id="KW-1133">Transmembrane helix</keyword>
<organism evidence="10 11">
    <name type="scientific">Streptomyces kanasensis</name>
    <dbReference type="NCBI Taxonomy" id="936756"/>
    <lineage>
        <taxon>Bacteria</taxon>
        <taxon>Bacillati</taxon>
        <taxon>Actinomycetota</taxon>
        <taxon>Actinomycetes</taxon>
        <taxon>Kitasatosporales</taxon>
        <taxon>Streptomycetaceae</taxon>
        <taxon>Streptomyces</taxon>
    </lineage>
</organism>
<keyword evidence="6 8" id="KW-0472">Membrane</keyword>
<feature type="transmembrane region" description="Helical" evidence="8">
    <location>
        <begin position="222"/>
        <end position="239"/>
    </location>
</feature>
<dbReference type="AlphaFoldDB" id="A0A100Y0W4"/>
<dbReference type="InterPro" id="IPR004638">
    <property type="entry name" value="EmrB-like"/>
</dbReference>
<dbReference type="PROSITE" id="PS50850">
    <property type="entry name" value="MFS"/>
    <property type="match status" value="1"/>
</dbReference>
<reference evidence="10 11" key="1">
    <citation type="submission" date="2015-11" db="EMBL/GenBank/DDBJ databases">
        <title>Genome-wide analysis reveals the secondary metabolome in Streptomyces kanasensis ZX01.</title>
        <authorList>
            <person name="Zhang G."/>
            <person name="Han L."/>
            <person name="Feng J."/>
            <person name="Zhang X."/>
        </authorList>
    </citation>
    <scope>NUCLEOTIDE SEQUENCE [LARGE SCALE GENOMIC DNA]</scope>
    <source>
        <strain evidence="10 11">ZX01</strain>
    </source>
</reference>
<evidence type="ECO:0000256" key="5">
    <source>
        <dbReference type="ARBA" id="ARBA00022989"/>
    </source>
</evidence>
<dbReference type="SUPFAM" id="SSF103473">
    <property type="entry name" value="MFS general substrate transporter"/>
    <property type="match status" value="1"/>
</dbReference>
<evidence type="ECO:0000256" key="7">
    <source>
        <dbReference type="ARBA" id="ARBA00023251"/>
    </source>
</evidence>
<evidence type="ECO:0000259" key="9">
    <source>
        <dbReference type="PROSITE" id="PS50850"/>
    </source>
</evidence>
<dbReference type="EMBL" id="LNSV01000121">
    <property type="protein sequence ID" value="KUH35656.1"/>
    <property type="molecule type" value="Genomic_DNA"/>
</dbReference>
<evidence type="ECO:0000256" key="6">
    <source>
        <dbReference type="ARBA" id="ARBA00023136"/>
    </source>
</evidence>
<feature type="transmembrane region" description="Helical" evidence="8">
    <location>
        <begin position="461"/>
        <end position="483"/>
    </location>
</feature>
<protein>
    <recommendedName>
        <fullName evidence="9">Major facilitator superfamily (MFS) profile domain-containing protein</fullName>
    </recommendedName>
</protein>
<dbReference type="GO" id="GO:0005886">
    <property type="term" value="C:plasma membrane"/>
    <property type="evidence" value="ECO:0007669"/>
    <property type="project" value="UniProtKB-SubCell"/>
</dbReference>
<feature type="transmembrane region" description="Helical" evidence="8">
    <location>
        <begin position="21"/>
        <end position="43"/>
    </location>
</feature>
<sequence>MGRGTTPSAARAAKAAKATPGAAGKAAGLALAVTCGAQFMVIIDDTVVAMALPTIRTALDFEQASLAWVVDAYMLLFGGFLVLGGRCADLFGRRRVFLTGLAVFTVASLACGLANSSEMLIVSRGAQGFGAALLSPAALSILITVFTEAKERRRALGIWGGLTGISGVSGVLLGGVITDIIDWRWVFFINIPVGILLFALAMRPALADREAPAKGTSTDTTGAVLITSALLLLVYTVISTSHRPWGSAATVAGFVGAAALLAGFVVRELRAEQPLIRLGIFANRQIAAANVMMLLAASGLYGIFFFLTQYMQLLQGWSPLRAGLSWAPFGVTMAVFSGIAIQLLPKLGSRVLCLLGLGTATVGLGLLLGAPVKASYASDVLPTLLLCAAGYGLAMVPLVVAAVSGVAKADSGAASGVLNTGQQIGGATGLAVLAALAGSRLDDEVAAGTAMPDALLASFHSAFLVGTVLSACAALLALVLPALRTEFDPETTSGV</sequence>
<dbReference type="InterPro" id="IPR036259">
    <property type="entry name" value="MFS_trans_sf"/>
</dbReference>
<dbReference type="NCBIfam" id="TIGR00711">
    <property type="entry name" value="efflux_EmrB"/>
    <property type="match status" value="1"/>
</dbReference>
<evidence type="ECO:0000256" key="8">
    <source>
        <dbReference type="SAM" id="Phobius"/>
    </source>
</evidence>
<name>A0A100Y0W4_9ACTN</name>
<dbReference type="PROSITE" id="PS00216">
    <property type="entry name" value="SUGAR_TRANSPORT_1"/>
    <property type="match status" value="1"/>
</dbReference>
<keyword evidence="2" id="KW-0813">Transport</keyword>
<keyword evidence="7" id="KW-0046">Antibiotic resistance</keyword>
<keyword evidence="3" id="KW-1003">Cell membrane</keyword>
<comment type="caution">
    <text evidence="10">The sequence shown here is derived from an EMBL/GenBank/DDBJ whole genome shotgun (WGS) entry which is preliminary data.</text>
</comment>
<feature type="transmembrane region" description="Helical" evidence="8">
    <location>
        <begin position="158"/>
        <end position="177"/>
    </location>
</feature>
<gene>
    <name evidence="10" type="ORF">ATE80_27950</name>
</gene>
<keyword evidence="11" id="KW-1185">Reference proteome</keyword>
<evidence type="ECO:0000256" key="1">
    <source>
        <dbReference type="ARBA" id="ARBA00004651"/>
    </source>
</evidence>
<dbReference type="Gene3D" id="1.20.1720.10">
    <property type="entry name" value="Multidrug resistance protein D"/>
    <property type="match status" value="1"/>
</dbReference>
<feature type="transmembrane region" description="Helical" evidence="8">
    <location>
        <begin position="351"/>
        <end position="371"/>
    </location>
</feature>
<dbReference type="InterPro" id="IPR005829">
    <property type="entry name" value="Sugar_transporter_CS"/>
</dbReference>
<feature type="domain" description="Major facilitator superfamily (MFS) profile" evidence="9">
    <location>
        <begin position="30"/>
        <end position="485"/>
    </location>
</feature>
<evidence type="ECO:0000313" key="10">
    <source>
        <dbReference type="EMBL" id="KUH35656.1"/>
    </source>
</evidence>
<dbReference type="Pfam" id="PF07690">
    <property type="entry name" value="MFS_1"/>
    <property type="match status" value="1"/>
</dbReference>
<accession>A0A100Y0W4</accession>
<evidence type="ECO:0000313" key="11">
    <source>
        <dbReference type="Proteomes" id="UP000054011"/>
    </source>
</evidence>
<dbReference type="Proteomes" id="UP000054011">
    <property type="component" value="Unassembled WGS sequence"/>
</dbReference>
<dbReference type="GO" id="GO:0046677">
    <property type="term" value="P:response to antibiotic"/>
    <property type="evidence" value="ECO:0007669"/>
    <property type="project" value="UniProtKB-KW"/>
</dbReference>
<feature type="transmembrane region" description="Helical" evidence="8">
    <location>
        <begin position="424"/>
        <end position="441"/>
    </location>
</feature>
<dbReference type="STRING" id="936756.ATE80_27950"/>
<comment type="subcellular location">
    <subcellularLocation>
        <location evidence="1">Cell membrane</location>
        <topology evidence="1">Multi-pass membrane protein</topology>
    </subcellularLocation>
</comment>
<feature type="transmembrane region" description="Helical" evidence="8">
    <location>
        <begin position="63"/>
        <end position="84"/>
    </location>
</feature>
<dbReference type="InterPro" id="IPR011701">
    <property type="entry name" value="MFS"/>
</dbReference>
<proteinExistence type="predicted"/>
<feature type="transmembrane region" description="Helical" evidence="8">
    <location>
        <begin position="128"/>
        <end position="146"/>
    </location>
</feature>
<feature type="transmembrane region" description="Helical" evidence="8">
    <location>
        <begin position="245"/>
        <end position="266"/>
    </location>
</feature>